<protein>
    <submittedName>
        <fullName evidence="2">Uncharacterized protein</fullName>
    </submittedName>
</protein>
<proteinExistence type="predicted"/>
<feature type="compositionally biased region" description="Basic and acidic residues" evidence="1">
    <location>
        <begin position="68"/>
        <end position="89"/>
    </location>
</feature>
<dbReference type="STRING" id="479433.Caci_7886"/>
<dbReference type="EMBL" id="CP001700">
    <property type="protein sequence ID" value="ACU76709.1"/>
    <property type="molecule type" value="Genomic_DNA"/>
</dbReference>
<dbReference type="HOGENOM" id="CLU_569493_0_0_11"/>
<feature type="region of interest" description="Disordered" evidence="1">
    <location>
        <begin position="68"/>
        <end position="94"/>
    </location>
</feature>
<dbReference type="KEGG" id="cai:Caci_7886"/>
<evidence type="ECO:0000256" key="1">
    <source>
        <dbReference type="SAM" id="MobiDB-lite"/>
    </source>
</evidence>
<evidence type="ECO:0000313" key="3">
    <source>
        <dbReference type="Proteomes" id="UP000000851"/>
    </source>
</evidence>
<dbReference type="eggNOG" id="ENOG50335W2">
    <property type="taxonomic scope" value="Bacteria"/>
</dbReference>
<evidence type="ECO:0000313" key="2">
    <source>
        <dbReference type="EMBL" id="ACU76709.1"/>
    </source>
</evidence>
<gene>
    <name evidence="2" type="ordered locus">Caci_7886</name>
</gene>
<sequence length="479" mass="51436">MGLVLAGQVAAVAGLAAAWRLRTRRKQLEAAVADTPAAALRFSRAGVVGRKDLRVAGQNDQYVAGQEDRHVAGQEDRYSGKDRKKELKGSKPSIPDHVSAVLEIEPVDPVLPSADPPTPIPSHILSGLRDDPLLGLADVRLIQHVQPIGAGLPERSQAGASYQSLNQDVAHRLGTDPIPATRLTWLAFRLELPGSRRHALAARAAGPILARGGGITGANRTLDKAARTASAKLALAGYRAITLAEDDYRPDFASDLAEAHSSPNADDRAKVAAAPGGVLMGVDPAHRPVTLGLFHRTPLSTAVIGSLHLAQILALRCAAIGARVIIETARQDEWDTVLLYSGLDMARLAVQPVGRPVGNPGWPAPSMATPLLVLRDCGARPPYAEVPRGPWTSIVTLLPYFDPRTAGYLRDADLVGLQRMPREEAAMARHVLSLPDKDTAALADLPDAMVLWRSRKRTMRYCEFTPTKWEETFLGEPAR</sequence>
<accession>C7QFD2</accession>
<reference evidence="2 3" key="1">
    <citation type="journal article" date="2009" name="Stand. Genomic Sci.">
        <title>Complete genome sequence of Catenulispora acidiphila type strain (ID 139908).</title>
        <authorList>
            <person name="Copeland A."/>
            <person name="Lapidus A."/>
            <person name="Glavina Del Rio T."/>
            <person name="Nolan M."/>
            <person name="Lucas S."/>
            <person name="Chen F."/>
            <person name="Tice H."/>
            <person name="Cheng J.F."/>
            <person name="Bruce D."/>
            <person name="Goodwin L."/>
            <person name="Pitluck S."/>
            <person name="Mikhailova N."/>
            <person name="Pati A."/>
            <person name="Ivanova N."/>
            <person name="Mavromatis K."/>
            <person name="Chen A."/>
            <person name="Palaniappan K."/>
            <person name="Chain P."/>
            <person name="Land M."/>
            <person name="Hauser L."/>
            <person name="Chang Y.J."/>
            <person name="Jeffries C.D."/>
            <person name="Chertkov O."/>
            <person name="Brettin T."/>
            <person name="Detter J.C."/>
            <person name="Han C."/>
            <person name="Ali Z."/>
            <person name="Tindall B.J."/>
            <person name="Goker M."/>
            <person name="Bristow J."/>
            <person name="Eisen J.A."/>
            <person name="Markowitz V."/>
            <person name="Hugenholtz P."/>
            <person name="Kyrpides N.C."/>
            <person name="Klenk H.P."/>
        </authorList>
    </citation>
    <scope>NUCLEOTIDE SEQUENCE [LARGE SCALE GENOMIC DNA]</scope>
    <source>
        <strain evidence="3">DSM 44928 / JCM 14897 / NBRC 102108 / NRRL B-24433 / ID139908</strain>
    </source>
</reference>
<dbReference type="Proteomes" id="UP000000851">
    <property type="component" value="Chromosome"/>
</dbReference>
<keyword evidence="3" id="KW-1185">Reference proteome</keyword>
<dbReference type="AlphaFoldDB" id="C7QFD2"/>
<name>C7QFD2_CATAD</name>
<organism evidence="2 3">
    <name type="scientific">Catenulispora acidiphila (strain DSM 44928 / JCM 14897 / NBRC 102108 / NRRL B-24433 / ID139908)</name>
    <dbReference type="NCBI Taxonomy" id="479433"/>
    <lineage>
        <taxon>Bacteria</taxon>
        <taxon>Bacillati</taxon>
        <taxon>Actinomycetota</taxon>
        <taxon>Actinomycetes</taxon>
        <taxon>Catenulisporales</taxon>
        <taxon>Catenulisporaceae</taxon>
        <taxon>Catenulispora</taxon>
    </lineage>
</organism>
<dbReference type="InParanoid" id="C7QFD2"/>